<evidence type="ECO:0000256" key="9">
    <source>
        <dbReference type="RuleBase" id="RU365074"/>
    </source>
</evidence>
<proteinExistence type="inferred from homology"/>
<evidence type="ECO:0000256" key="1">
    <source>
        <dbReference type="ARBA" id="ARBA00004604"/>
    </source>
</evidence>
<keyword evidence="7 9" id="KW-0539">Nucleus</keyword>
<reference evidence="11" key="2">
    <citation type="submission" date="2023-06" db="EMBL/GenBank/DDBJ databases">
        <authorList>
            <consortium name="Lawrence Berkeley National Laboratory"/>
            <person name="Haridas S."/>
            <person name="Hensen N."/>
            <person name="Bonometti L."/>
            <person name="Westerberg I."/>
            <person name="Brannstrom I.O."/>
            <person name="Guillou S."/>
            <person name="Cros-Aarteil S."/>
            <person name="Calhoun S."/>
            <person name="Kuo A."/>
            <person name="Mondo S."/>
            <person name="Pangilinan J."/>
            <person name="Riley R."/>
            <person name="Labutti K."/>
            <person name="Andreopoulos B."/>
            <person name="Lipzen A."/>
            <person name="Chen C."/>
            <person name="Yanf M."/>
            <person name="Daum C."/>
            <person name="Ng V."/>
            <person name="Clum A."/>
            <person name="Steindorff A."/>
            <person name="Ohm R."/>
            <person name="Martin F."/>
            <person name="Silar P."/>
            <person name="Natvig D."/>
            <person name="Lalanne C."/>
            <person name="Gautier V."/>
            <person name="Ament-Velasquez S.L."/>
            <person name="Kruys A."/>
            <person name="Hutchinson M.I."/>
            <person name="Powell A.J."/>
            <person name="Barry K."/>
            <person name="Miller A.N."/>
            <person name="Grigoriev I.V."/>
            <person name="Debuchy R."/>
            <person name="Gladieux P."/>
            <person name="Thoren M.H."/>
            <person name="Johannesson H."/>
        </authorList>
    </citation>
    <scope>NUCLEOTIDE SEQUENCE</scope>
    <source>
        <strain evidence="11">CBS 958.72</strain>
    </source>
</reference>
<accession>A0AAE0N3P9</accession>
<protein>
    <recommendedName>
        <fullName evidence="8 9">Ribosomal RNA-processing protein 8</fullName>
        <ecNumber evidence="9">2.1.1.-</ecNumber>
    </recommendedName>
</protein>
<keyword evidence="3 9" id="KW-0698">rRNA processing</keyword>
<dbReference type="GO" id="GO:0016433">
    <property type="term" value="F:rRNA (adenine) methyltransferase activity"/>
    <property type="evidence" value="ECO:0007669"/>
    <property type="project" value="TreeGrafter"/>
</dbReference>
<dbReference type="CDD" id="cd02440">
    <property type="entry name" value="AdoMet_MTases"/>
    <property type="match status" value="1"/>
</dbReference>
<comment type="similarity">
    <text evidence="2 9">Belongs to the methyltransferase superfamily. RRP8 family.</text>
</comment>
<feature type="compositionally biased region" description="Basic and acidic residues" evidence="10">
    <location>
        <begin position="188"/>
        <end position="200"/>
    </location>
</feature>
<keyword evidence="5 9" id="KW-0808">Transferase</keyword>
<evidence type="ECO:0000256" key="4">
    <source>
        <dbReference type="ARBA" id="ARBA00022603"/>
    </source>
</evidence>
<dbReference type="FunFam" id="1.10.10.2150:FF:000001">
    <property type="entry name" value="Ribosomal RNA-processing protein 8"/>
    <property type="match status" value="1"/>
</dbReference>
<dbReference type="SUPFAM" id="SSF53335">
    <property type="entry name" value="S-adenosyl-L-methionine-dependent methyltransferases"/>
    <property type="match status" value="1"/>
</dbReference>
<evidence type="ECO:0000256" key="2">
    <source>
        <dbReference type="ARBA" id="ARBA00006301"/>
    </source>
</evidence>
<feature type="compositionally biased region" description="Basic residues" evidence="10">
    <location>
        <begin position="60"/>
        <end position="71"/>
    </location>
</feature>
<dbReference type="Gene3D" id="1.10.10.2150">
    <property type="entry name" value="Ribosomal RNA-processing protein 8, N-terminal domain"/>
    <property type="match status" value="1"/>
</dbReference>
<evidence type="ECO:0000256" key="6">
    <source>
        <dbReference type="ARBA" id="ARBA00022691"/>
    </source>
</evidence>
<feature type="compositionally biased region" description="Polar residues" evidence="10">
    <location>
        <begin position="37"/>
        <end position="47"/>
    </location>
</feature>
<gene>
    <name evidence="11" type="ORF">B0T24DRAFT_579737</name>
</gene>
<comment type="subcellular location">
    <subcellularLocation>
        <location evidence="1 9">Nucleus</location>
        <location evidence="1 9">Nucleolus</location>
    </subcellularLocation>
</comment>
<dbReference type="InterPro" id="IPR007823">
    <property type="entry name" value="RRP8"/>
</dbReference>
<dbReference type="GO" id="GO:0042273">
    <property type="term" value="P:ribosomal large subunit biogenesis"/>
    <property type="evidence" value="ECO:0007669"/>
    <property type="project" value="TreeGrafter"/>
</dbReference>
<evidence type="ECO:0000256" key="3">
    <source>
        <dbReference type="ARBA" id="ARBA00022552"/>
    </source>
</evidence>
<keyword evidence="12" id="KW-1185">Reference proteome</keyword>
<keyword evidence="4 9" id="KW-0489">Methyltransferase</keyword>
<comment type="caution">
    <text evidence="11">The sequence shown here is derived from an EMBL/GenBank/DDBJ whole genome shotgun (WGS) entry which is preliminary data.</text>
</comment>
<dbReference type="InterPro" id="IPR029063">
    <property type="entry name" value="SAM-dependent_MTases_sf"/>
</dbReference>
<feature type="region of interest" description="Disordered" evidence="10">
    <location>
        <begin position="547"/>
        <end position="570"/>
    </location>
</feature>
<dbReference type="Proteomes" id="UP001287356">
    <property type="component" value="Unassembled WGS sequence"/>
</dbReference>
<reference evidence="11" key="1">
    <citation type="journal article" date="2023" name="Mol. Phylogenet. Evol.">
        <title>Genome-scale phylogeny and comparative genomics of the fungal order Sordariales.</title>
        <authorList>
            <person name="Hensen N."/>
            <person name="Bonometti L."/>
            <person name="Westerberg I."/>
            <person name="Brannstrom I.O."/>
            <person name="Guillou S."/>
            <person name="Cros-Aarteil S."/>
            <person name="Calhoun S."/>
            <person name="Haridas S."/>
            <person name="Kuo A."/>
            <person name="Mondo S."/>
            <person name="Pangilinan J."/>
            <person name="Riley R."/>
            <person name="LaButti K."/>
            <person name="Andreopoulos B."/>
            <person name="Lipzen A."/>
            <person name="Chen C."/>
            <person name="Yan M."/>
            <person name="Daum C."/>
            <person name="Ng V."/>
            <person name="Clum A."/>
            <person name="Steindorff A."/>
            <person name="Ohm R.A."/>
            <person name="Martin F."/>
            <person name="Silar P."/>
            <person name="Natvig D.O."/>
            <person name="Lalanne C."/>
            <person name="Gautier V."/>
            <person name="Ament-Velasquez S.L."/>
            <person name="Kruys A."/>
            <person name="Hutchinson M.I."/>
            <person name="Powell A.J."/>
            <person name="Barry K."/>
            <person name="Miller A.N."/>
            <person name="Grigoriev I.V."/>
            <person name="Debuchy R."/>
            <person name="Gladieux P."/>
            <person name="Hiltunen Thoren M."/>
            <person name="Johannesson H."/>
        </authorList>
    </citation>
    <scope>NUCLEOTIDE SEQUENCE</scope>
    <source>
        <strain evidence="11">CBS 958.72</strain>
    </source>
</reference>
<feature type="region of interest" description="Disordered" evidence="10">
    <location>
        <begin position="419"/>
        <end position="471"/>
    </location>
</feature>
<dbReference type="InterPro" id="IPR042036">
    <property type="entry name" value="RRP8_N"/>
</dbReference>
<dbReference type="PANTHER" id="PTHR12787">
    <property type="entry name" value="RIBOSOMAL RNA-PROCESSING PROTEIN 8"/>
    <property type="match status" value="1"/>
</dbReference>
<dbReference type="EMBL" id="JAULSN010000006">
    <property type="protein sequence ID" value="KAK3369013.1"/>
    <property type="molecule type" value="Genomic_DNA"/>
</dbReference>
<dbReference type="Gene3D" id="3.40.50.150">
    <property type="entry name" value="Vaccinia Virus protein VP39"/>
    <property type="match status" value="1"/>
</dbReference>
<name>A0AAE0N3P9_9PEZI</name>
<feature type="region of interest" description="Disordered" evidence="10">
    <location>
        <begin position="1"/>
        <end position="221"/>
    </location>
</feature>
<sequence length="583" mass="63581">MFPVKGWSMAAEAPMVEKKTGPGGSAPQQARKRKRPGQSQPPVTTANLADLWEKVIEHKGRVRSKKGKKGGQKTETDEPIAVPDEGPQPGAEEPFEDGQLPKQQGQADAGQEKNKKSRNKNKNKNKEPSSAESDDEEWGGIEDSDDAVPEVVEPVEEKNDRKSKKQKTDDTRSKAQETKSESGATVSKDSKKPSKDEKNGGKPTTTPAPAPVPVAKPKLTPLQASMRQKLVSARFRHLNETLYTRPSVDAFQLFQESPEMFSEYHEGFRRQVEVWPENPVDSYIRDVKARAKVARSAGGKHDFANPAPSAQVLPLPRTGGKCTIADLGCGDAALARALEPVKQKLHLEVLSYDLQTGGSPLVTAADIANLPLRDRSVDVAVFCLALMGTNWLDFIDEAYRILRWKGELWVAEIKSRFAAPNNRKGPGGPGKVVAHSVGNRKKAPAGPPPPSLTFSAPGSKKKANKGRDEAAEAAQAAELEVAVDGAEQQRQETDIAVFIEALRKRGFALHKELGDGAADLGNRMFVKMLFVKAMPAIRGKYAVAEEEKLGRKGPPKKQKFIDEEDDGGKHEASILKPCVYKLR</sequence>
<feature type="compositionally biased region" description="Acidic residues" evidence="10">
    <location>
        <begin position="132"/>
        <end position="148"/>
    </location>
</feature>
<evidence type="ECO:0000256" key="10">
    <source>
        <dbReference type="SAM" id="MobiDB-lite"/>
    </source>
</evidence>
<dbReference type="Pfam" id="PF05148">
    <property type="entry name" value="Methyltransf_8"/>
    <property type="match status" value="1"/>
</dbReference>
<evidence type="ECO:0000256" key="7">
    <source>
        <dbReference type="ARBA" id="ARBA00023242"/>
    </source>
</evidence>
<dbReference type="GO" id="GO:0005730">
    <property type="term" value="C:nucleolus"/>
    <property type="evidence" value="ECO:0007669"/>
    <property type="project" value="UniProtKB-SubCell"/>
</dbReference>
<evidence type="ECO:0000256" key="8">
    <source>
        <dbReference type="ARBA" id="ARBA00076672"/>
    </source>
</evidence>
<organism evidence="11 12">
    <name type="scientific">Lasiosphaeria ovina</name>
    <dbReference type="NCBI Taxonomy" id="92902"/>
    <lineage>
        <taxon>Eukaryota</taxon>
        <taxon>Fungi</taxon>
        <taxon>Dikarya</taxon>
        <taxon>Ascomycota</taxon>
        <taxon>Pezizomycotina</taxon>
        <taxon>Sordariomycetes</taxon>
        <taxon>Sordariomycetidae</taxon>
        <taxon>Sordariales</taxon>
        <taxon>Lasiosphaeriaceae</taxon>
        <taxon>Lasiosphaeria</taxon>
    </lineage>
</organism>
<evidence type="ECO:0000313" key="11">
    <source>
        <dbReference type="EMBL" id="KAK3369013.1"/>
    </source>
</evidence>
<dbReference type="AlphaFoldDB" id="A0AAE0N3P9"/>
<evidence type="ECO:0000313" key="12">
    <source>
        <dbReference type="Proteomes" id="UP001287356"/>
    </source>
</evidence>
<keyword evidence="6 9" id="KW-0949">S-adenosyl-L-methionine</keyword>
<dbReference type="EC" id="2.1.1.-" evidence="9"/>
<feature type="compositionally biased region" description="Basic and acidic residues" evidence="10">
    <location>
        <begin position="155"/>
        <end position="180"/>
    </location>
</feature>
<dbReference type="PANTHER" id="PTHR12787:SF0">
    <property type="entry name" value="RIBOSOMAL RNA-PROCESSING PROTEIN 8"/>
    <property type="match status" value="1"/>
</dbReference>
<evidence type="ECO:0000256" key="5">
    <source>
        <dbReference type="ARBA" id="ARBA00022679"/>
    </source>
</evidence>
<comment type="function">
    <text evidence="9">S-adenosyl-L-methionine-dependent methyltransferase that specifically methylates the N(1) position of adenine in helix 25.1 in 25S rRNA. Required both for ribosomal 40S and 60S subunits biogenesis. Required for efficient pre-rRNA cleavage at site A2.</text>
</comment>